<feature type="region of interest" description="Disordered" evidence="1">
    <location>
        <begin position="15"/>
        <end position="81"/>
    </location>
</feature>
<feature type="compositionally biased region" description="Basic and acidic residues" evidence="1">
    <location>
        <begin position="279"/>
        <end position="292"/>
    </location>
</feature>
<name>A0A6A6ZSH6_9PLEO</name>
<feature type="region of interest" description="Disordered" evidence="1">
    <location>
        <begin position="262"/>
        <end position="292"/>
    </location>
</feature>
<evidence type="ECO:0000313" key="3">
    <source>
        <dbReference type="Proteomes" id="UP000799424"/>
    </source>
</evidence>
<accession>A0A6A6ZSH6</accession>
<feature type="compositionally biased region" description="Polar residues" evidence="1">
    <location>
        <begin position="23"/>
        <end position="44"/>
    </location>
</feature>
<evidence type="ECO:0000313" key="2">
    <source>
        <dbReference type="EMBL" id="KAF2823733.1"/>
    </source>
</evidence>
<dbReference type="AlphaFoldDB" id="A0A6A6ZSH6"/>
<evidence type="ECO:0000256" key="1">
    <source>
        <dbReference type="SAM" id="MobiDB-lite"/>
    </source>
</evidence>
<proteinExistence type="predicted"/>
<protein>
    <submittedName>
        <fullName evidence="2">Uncharacterized protein</fullName>
    </submittedName>
</protein>
<organism evidence="2 3">
    <name type="scientific">Ophiobolus disseminans</name>
    <dbReference type="NCBI Taxonomy" id="1469910"/>
    <lineage>
        <taxon>Eukaryota</taxon>
        <taxon>Fungi</taxon>
        <taxon>Dikarya</taxon>
        <taxon>Ascomycota</taxon>
        <taxon>Pezizomycotina</taxon>
        <taxon>Dothideomycetes</taxon>
        <taxon>Pleosporomycetidae</taxon>
        <taxon>Pleosporales</taxon>
        <taxon>Pleosporineae</taxon>
        <taxon>Phaeosphaeriaceae</taxon>
        <taxon>Ophiobolus</taxon>
    </lineage>
</organism>
<dbReference type="Proteomes" id="UP000799424">
    <property type="component" value="Unassembled WGS sequence"/>
</dbReference>
<gene>
    <name evidence="2" type="ORF">CC86DRAFT_421323</name>
</gene>
<dbReference type="EMBL" id="MU006231">
    <property type="protein sequence ID" value="KAF2823733.1"/>
    <property type="molecule type" value="Genomic_DNA"/>
</dbReference>
<sequence>MPARITVEQLEAEFKQKREAARHTSQGLEKSSETTSPAATNEPVQPQPRRLSKMPIFYDGNPSFGAPRKETDDGRWPSTYTPHPFPKLVADTRAVYGGSPLPRYGPIMSARHGTRGNDRGFDRHSPAFDSPATVFNSPPRGAAAQLLSQDLLRDRGTTRETAPRGKHYPVIEKYKNTTPYLHSPSRDLVQEPQVSHGSVIIKSGSGQAPQTLTLTLLFSSLPRPGVAISTLHQPPPKDLNKQTLDKLRKDFDTKLKSLEERLERRMRADAQPLSPTSDLEMRLEKSEAEKEKYRKRVVELEKKVAALEAERKDGQNKWLSHVD</sequence>
<keyword evidence="3" id="KW-1185">Reference proteome</keyword>
<reference evidence="2" key="1">
    <citation type="journal article" date="2020" name="Stud. Mycol.">
        <title>101 Dothideomycetes genomes: a test case for predicting lifestyles and emergence of pathogens.</title>
        <authorList>
            <person name="Haridas S."/>
            <person name="Albert R."/>
            <person name="Binder M."/>
            <person name="Bloem J."/>
            <person name="Labutti K."/>
            <person name="Salamov A."/>
            <person name="Andreopoulos B."/>
            <person name="Baker S."/>
            <person name="Barry K."/>
            <person name="Bills G."/>
            <person name="Bluhm B."/>
            <person name="Cannon C."/>
            <person name="Castanera R."/>
            <person name="Culley D."/>
            <person name="Daum C."/>
            <person name="Ezra D."/>
            <person name="Gonzalez J."/>
            <person name="Henrissat B."/>
            <person name="Kuo A."/>
            <person name="Liang C."/>
            <person name="Lipzen A."/>
            <person name="Lutzoni F."/>
            <person name="Magnuson J."/>
            <person name="Mondo S."/>
            <person name="Nolan M."/>
            <person name="Ohm R."/>
            <person name="Pangilinan J."/>
            <person name="Park H.-J."/>
            <person name="Ramirez L."/>
            <person name="Alfaro M."/>
            <person name="Sun H."/>
            <person name="Tritt A."/>
            <person name="Yoshinaga Y."/>
            <person name="Zwiers L.-H."/>
            <person name="Turgeon B."/>
            <person name="Goodwin S."/>
            <person name="Spatafora J."/>
            <person name="Crous P."/>
            <person name="Grigoriev I."/>
        </authorList>
    </citation>
    <scope>NUCLEOTIDE SEQUENCE</scope>
    <source>
        <strain evidence="2">CBS 113818</strain>
    </source>
</reference>